<evidence type="ECO:0000256" key="4">
    <source>
        <dbReference type="ARBA" id="ARBA00022552"/>
    </source>
</evidence>
<dbReference type="GO" id="GO:0005634">
    <property type="term" value="C:nucleus"/>
    <property type="evidence" value="ECO:0007669"/>
    <property type="project" value="UniProtKB-SubCell"/>
</dbReference>
<feature type="compositionally biased region" description="Basic residues" evidence="10">
    <location>
        <begin position="298"/>
        <end position="310"/>
    </location>
</feature>
<reference evidence="12" key="1">
    <citation type="submission" date="2022-11" db="EMBL/GenBank/DDBJ databases">
        <authorList>
            <person name="Petersen C."/>
        </authorList>
    </citation>
    <scope>NUCLEOTIDE SEQUENCE</scope>
    <source>
        <strain evidence="12">IBT 34128</strain>
    </source>
</reference>
<comment type="caution">
    <text evidence="12">The sequence shown here is derived from an EMBL/GenBank/DDBJ whole genome shotgun (WGS) entry which is preliminary data.</text>
</comment>
<keyword evidence="5" id="KW-0540">Nuclease</keyword>
<feature type="compositionally biased region" description="Polar residues" evidence="10">
    <location>
        <begin position="85"/>
        <end position="110"/>
    </location>
</feature>
<keyword evidence="4" id="KW-0698">rRNA processing</keyword>
<dbReference type="OrthoDB" id="8191639at2759"/>
<evidence type="ECO:0000256" key="8">
    <source>
        <dbReference type="ARBA" id="ARBA00023242"/>
    </source>
</evidence>
<dbReference type="Gene3D" id="3.30.420.10">
    <property type="entry name" value="Ribonuclease H-like superfamily/Ribonuclease H"/>
    <property type="match status" value="1"/>
</dbReference>
<dbReference type="SUPFAM" id="SSF53098">
    <property type="entry name" value="Ribonuclease H-like"/>
    <property type="match status" value="1"/>
</dbReference>
<keyword evidence="13" id="KW-1185">Reference proteome</keyword>
<name>A0A9W9KDZ5_9EURO</name>
<accession>A0A9W9KDZ5</accession>
<evidence type="ECO:0000313" key="12">
    <source>
        <dbReference type="EMBL" id="KAJ5101552.1"/>
    </source>
</evidence>
<evidence type="ECO:0000256" key="9">
    <source>
        <dbReference type="ARBA" id="ARBA00025599"/>
    </source>
</evidence>
<dbReference type="SMART" id="SM00479">
    <property type="entry name" value="EXOIII"/>
    <property type="match status" value="1"/>
</dbReference>
<comment type="similarity">
    <text evidence="2">Belongs to the REXO4 family.</text>
</comment>
<evidence type="ECO:0000256" key="1">
    <source>
        <dbReference type="ARBA" id="ARBA00004123"/>
    </source>
</evidence>
<gene>
    <name evidence="12" type="ORF">NUU61_003774</name>
</gene>
<comment type="subcellular location">
    <subcellularLocation>
        <location evidence="1">Nucleus</location>
    </subcellularLocation>
</comment>
<dbReference type="FunFam" id="3.30.420.10:FF:000007">
    <property type="entry name" value="Interferon-stimulated exonuclease gene 20"/>
    <property type="match status" value="1"/>
</dbReference>
<evidence type="ECO:0000259" key="11">
    <source>
        <dbReference type="SMART" id="SM00479"/>
    </source>
</evidence>
<feature type="region of interest" description="Disordered" evidence="10">
    <location>
        <begin position="16"/>
        <end position="110"/>
    </location>
</feature>
<dbReference type="GO" id="GO:0008408">
    <property type="term" value="F:3'-5' exonuclease activity"/>
    <property type="evidence" value="ECO:0007669"/>
    <property type="project" value="InterPro"/>
</dbReference>
<protein>
    <recommendedName>
        <fullName evidence="3">RNA exonuclease 4</fullName>
    </recommendedName>
</protein>
<dbReference type="AlphaFoldDB" id="A0A9W9KDZ5"/>
<dbReference type="PANTHER" id="PTHR12801">
    <property type="entry name" value="RNA EXONUCLEASE REXO1 / RECO3 FAMILY MEMBER-RELATED"/>
    <property type="match status" value="1"/>
</dbReference>
<evidence type="ECO:0000256" key="5">
    <source>
        <dbReference type="ARBA" id="ARBA00022722"/>
    </source>
</evidence>
<sequence>MATASLSSNWKKLQATLKKDGAAPSKRKAVDRDSGHGTVKKHKTTEKPKSTTREHPPASIKRKRMADRPTTAETGDVSTRRRKSSAGSSVQVATTGTRNGKVNEGRSPTTELGKYVAMDCEMVGVGPNPDNDSVLARVSIVNFNGDQVYDSYVRPKEMVTDWRTHVSGIAPKHMVEARTLEIAQKEVGAILDGRILVGHAVRNDLDALLLGHPKRDIRDTSKHAAYRKIAGGGSPRLKMLAEEFLGLKIQDGAHSSVEDARATMALYRRDKDAFEREHLKKWPTRVIVEDRDGVDSPKKKKKKKKKTRKR</sequence>
<dbReference type="EMBL" id="JAPMSZ010000005">
    <property type="protein sequence ID" value="KAJ5101552.1"/>
    <property type="molecule type" value="Genomic_DNA"/>
</dbReference>
<dbReference type="RefSeq" id="XP_056512383.1">
    <property type="nucleotide sequence ID" value="XM_056654356.1"/>
</dbReference>
<dbReference type="Pfam" id="PF00929">
    <property type="entry name" value="RNase_T"/>
    <property type="match status" value="1"/>
</dbReference>
<keyword evidence="6" id="KW-0378">Hydrolase</keyword>
<dbReference type="Proteomes" id="UP001141434">
    <property type="component" value="Unassembled WGS sequence"/>
</dbReference>
<dbReference type="GO" id="GO:0000027">
    <property type="term" value="P:ribosomal large subunit assembly"/>
    <property type="evidence" value="ECO:0007669"/>
    <property type="project" value="TreeGrafter"/>
</dbReference>
<reference evidence="12" key="2">
    <citation type="journal article" date="2023" name="IMA Fungus">
        <title>Comparative genomic study of the Penicillium genus elucidates a diverse pangenome and 15 lateral gene transfer events.</title>
        <authorList>
            <person name="Petersen C."/>
            <person name="Sorensen T."/>
            <person name="Nielsen M.R."/>
            <person name="Sondergaard T.E."/>
            <person name="Sorensen J.L."/>
            <person name="Fitzpatrick D.A."/>
            <person name="Frisvad J.C."/>
            <person name="Nielsen K.L."/>
        </authorList>
    </citation>
    <scope>NUCLEOTIDE SEQUENCE</scope>
    <source>
        <strain evidence="12">IBT 34128</strain>
    </source>
</reference>
<evidence type="ECO:0000256" key="6">
    <source>
        <dbReference type="ARBA" id="ARBA00022801"/>
    </source>
</evidence>
<dbReference type="PANTHER" id="PTHR12801:SF45">
    <property type="entry name" value="RNA EXONUCLEASE 4"/>
    <property type="match status" value="1"/>
</dbReference>
<evidence type="ECO:0000313" key="13">
    <source>
        <dbReference type="Proteomes" id="UP001141434"/>
    </source>
</evidence>
<evidence type="ECO:0000256" key="10">
    <source>
        <dbReference type="SAM" id="MobiDB-lite"/>
    </source>
</evidence>
<dbReference type="InterPro" id="IPR037431">
    <property type="entry name" value="REX4_DEDDh_dom"/>
</dbReference>
<evidence type="ECO:0000256" key="2">
    <source>
        <dbReference type="ARBA" id="ARBA00010489"/>
    </source>
</evidence>
<dbReference type="InterPro" id="IPR036397">
    <property type="entry name" value="RNaseH_sf"/>
</dbReference>
<dbReference type="InterPro" id="IPR012337">
    <property type="entry name" value="RNaseH-like_sf"/>
</dbReference>
<evidence type="ECO:0000256" key="7">
    <source>
        <dbReference type="ARBA" id="ARBA00022839"/>
    </source>
</evidence>
<proteinExistence type="inferred from homology"/>
<keyword evidence="7" id="KW-0269">Exonuclease</keyword>
<feature type="domain" description="Exonuclease" evidence="11">
    <location>
        <begin position="114"/>
        <end position="276"/>
    </location>
</feature>
<dbReference type="GO" id="GO:0006364">
    <property type="term" value="P:rRNA processing"/>
    <property type="evidence" value="ECO:0007669"/>
    <property type="project" value="UniProtKB-KW"/>
</dbReference>
<keyword evidence="8" id="KW-0539">Nucleus</keyword>
<feature type="compositionally biased region" description="Basic and acidic residues" evidence="10">
    <location>
        <begin position="287"/>
        <end position="297"/>
    </location>
</feature>
<dbReference type="GeneID" id="81393524"/>
<dbReference type="InterPro" id="IPR047021">
    <property type="entry name" value="REXO1/3/4-like"/>
</dbReference>
<organism evidence="12 13">
    <name type="scientific">Penicillium alfredii</name>
    <dbReference type="NCBI Taxonomy" id="1506179"/>
    <lineage>
        <taxon>Eukaryota</taxon>
        <taxon>Fungi</taxon>
        <taxon>Dikarya</taxon>
        <taxon>Ascomycota</taxon>
        <taxon>Pezizomycotina</taxon>
        <taxon>Eurotiomycetes</taxon>
        <taxon>Eurotiomycetidae</taxon>
        <taxon>Eurotiales</taxon>
        <taxon>Aspergillaceae</taxon>
        <taxon>Penicillium</taxon>
    </lineage>
</organism>
<dbReference type="GO" id="GO:0003676">
    <property type="term" value="F:nucleic acid binding"/>
    <property type="evidence" value="ECO:0007669"/>
    <property type="project" value="InterPro"/>
</dbReference>
<evidence type="ECO:0000256" key="3">
    <source>
        <dbReference type="ARBA" id="ARBA00016937"/>
    </source>
</evidence>
<feature type="region of interest" description="Disordered" evidence="10">
    <location>
        <begin position="286"/>
        <end position="310"/>
    </location>
</feature>
<dbReference type="InterPro" id="IPR013520">
    <property type="entry name" value="Ribonucl_H"/>
</dbReference>
<feature type="compositionally biased region" description="Basic and acidic residues" evidence="10">
    <location>
        <begin position="45"/>
        <end position="56"/>
    </location>
</feature>
<dbReference type="CDD" id="cd06144">
    <property type="entry name" value="REX4_like"/>
    <property type="match status" value="1"/>
</dbReference>
<comment type="function">
    <text evidence="9">Exoribonuclease involved in ribosome biosynthesis. Involved in the processing of ITS1, the internal transcribed spacer localized between the 18S and 5.8S rRNAs.</text>
</comment>